<feature type="region of interest" description="Disordered" evidence="2">
    <location>
        <begin position="170"/>
        <end position="254"/>
    </location>
</feature>
<dbReference type="GeneID" id="103604358"/>
<dbReference type="SUPFAM" id="SSF50978">
    <property type="entry name" value="WD40 repeat-like"/>
    <property type="match status" value="1"/>
</dbReference>
<feature type="region of interest" description="Disordered" evidence="2">
    <location>
        <begin position="1"/>
        <end position="32"/>
    </location>
</feature>
<gene>
    <name evidence="4" type="primary">TLE6</name>
</gene>
<accession>A0ABM0S2P9</accession>
<organism evidence="3 4">
    <name type="scientific">Galeopterus variegatus</name>
    <name type="common">Malayan flying lemur</name>
    <name type="synonym">Cynocephalus variegatus</name>
    <dbReference type="NCBI Taxonomy" id="482537"/>
    <lineage>
        <taxon>Eukaryota</taxon>
        <taxon>Metazoa</taxon>
        <taxon>Chordata</taxon>
        <taxon>Craniata</taxon>
        <taxon>Vertebrata</taxon>
        <taxon>Euteleostomi</taxon>
        <taxon>Mammalia</taxon>
        <taxon>Eutheria</taxon>
        <taxon>Euarchontoglires</taxon>
        <taxon>Dermoptera</taxon>
        <taxon>Cynocephalidae</taxon>
        <taxon>Galeopterus</taxon>
    </lineage>
</organism>
<dbReference type="InterPro" id="IPR001680">
    <property type="entry name" value="WD40_rpt"/>
</dbReference>
<evidence type="ECO:0000256" key="1">
    <source>
        <dbReference type="ARBA" id="ARBA00005969"/>
    </source>
</evidence>
<evidence type="ECO:0000313" key="4">
    <source>
        <dbReference type="RefSeq" id="XP_008587140.1"/>
    </source>
</evidence>
<keyword evidence="3" id="KW-1185">Reference proteome</keyword>
<evidence type="ECO:0000256" key="2">
    <source>
        <dbReference type="SAM" id="MobiDB-lite"/>
    </source>
</evidence>
<name>A0ABM0S2P9_GALVR</name>
<dbReference type="Pfam" id="PF00400">
    <property type="entry name" value="WD40"/>
    <property type="match status" value="2"/>
</dbReference>
<dbReference type="InterPro" id="IPR015943">
    <property type="entry name" value="WD40/YVTN_repeat-like_dom_sf"/>
</dbReference>
<dbReference type="Gene3D" id="2.130.10.10">
    <property type="entry name" value="YVTN repeat-like/Quinoprotein amine dehydrogenase"/>
    <property type="match status" value="1"/>
</dbReference>
<sequence>MTSLGQPSLRGTLKETSLCPGVSKSSPALNDQDTRDQLLKQFPRGYFPFLQFRPGMGKLSVRGQIDGEYYRCYAKCQVGQASPGKQAHQDSQEPASPESPQHVAVKTPQESTFENVTARSSDWLQPPIAVDDQLETELFGWDEEPQFWQDVLTEHLWEVYAGDHTKVEEPRCRHRVTEQAPGLENKPPGSDSGAETYPEDTLSSSIPSLPETASSSPEGSQKGSTIPHTVQESEPAGRVRPSLKPISWDSEDFEDDWQRPDSLLRQPRELAVPLKIEKMRALRHGEPVLATAVSSFTQHAFTCGRGGVKVWSLTGHVAVDRLPETHLPAQTQTRGAYLRTCLLSSDSRALLTGGHGLASVSVWDLAAPSVHVKTELPCEGLTCQTLALNLEDNLAFASFTSGTVRIWDLRDRSVVRDLTSHPNGAKSLTVKNHSVWAGGLDACLRSWDLRAVKEPLEYQFESQIMSLSHSPREDWVLLGSADGQQWLQHTSGGPKRVAGRKDFTILGLKFSPSGQWWVSVGMDDMVSVYSMPRGTLVFQVPETTSVMCCDVSSNNRLILTGSGDYASVYQITY</sequence>
<feature type="compositionally biased region" description="Polar residues" evidence="2">
    <location>
        <begin position="201"/>
        <end position="232"/>
    </location>
</feature>
<dbReference type="PANTHER" id="PTHR10814">
    <property type="entry name" value="TRANSDUCIN-LIKE ENHANCER PROTEIN"/>
    <property type="match status" value="1"/>
</dbReference>
<dbReference type="InterPro" id="IPR009146">
    <property type="entry name" value="Groucho_enhance"/>
</dbReference>
<dbReference type="Proteomes" id="UP000694923">
    <property type="component" value="Unplaced"/>
</dbReference>
<evidence type="ECO:0000313" key="3">
    <source>
        <dbReference type="Proteomes" id="UP000694923"/>
    </source>
</evidence>
<dbReference type="InterPro" id="IPR036322">
    <property type="entry name" value="WD40_repeat_dom_sf"/>
</dbReference>
<protein>
    <submittedName>
        <fullName evidence="4">Transducin-like enhancer protein 6</fullName>
    </submittedName>
</protein>
<dbReference type="PRINTS" id="PR01850">
    <property type="entry name" value="GROUCHOFAMLY"/>
</dbReference>
<dbReference type="RefSeq" id="XP_008587140.1">
    <property type="nucleotide sequence ID" value="XM_008588918.1"/>
</dbReference>
<reference evidence="4" key="1">
    <citation type="submission" date="2025-08" db="UniProtKB">
        <authorList>
            <consortium name="RefSeq"/>
        </authorList>
    </citation>
    <scope>IDENTIFICATION</scope>
</reference>
<comment type="similarity">
    <text evidence="1">Belongs to the WD repeat Groucho/TLE family.</text>
</comment>
<dbReference type="SMART" id="SM00320">
    <property type="entry name" value="WD40"/>
    <property type="match status" value="6"/>
</dbReference>
<proteinExistence type="inferred from homology"/>
<dbReference type="PANTHER" id="PTHR10814:SF2">
    <property type="entry name" value="TRANSDUCIN-LIKE ENHANCER PROTEIN 6"/>
    <property type="match status" value="1"/>
</dbReference>